<comment type="caution">
    <text evidence="1">The sequence shown here is derived from an EMBL/GenBank/DDBJ whole genome shotgun (WGS) entry which is preliminary data.</text>
</comment>
<dbReference type="InterPro" id="IPR036390">
    <property type="entry name" value="WH_DNA-bd_sf"/>
</dbReference>
<gene>
    <name evidence="1" type="ORF">EH198_13875</name>
</gene>
<dbReference type="Gene3D" id="1.10.10.10">
    <property type="entry name" value="Winged helix-like DNA-binding domain superfamily/Winged helix DNA-binding domain"/>
    <property type="match status" value="1"/>
</dbReference>
<dbReference type="RefSeq" id="WP_124696118.1">
    <property type="nucleotide sequence ID" value="NZ_JBHUFE010000013.1"/>
</dbReference>
<dbReference type="InterPro" id="IPR036388">
    <property type="entry name" value="WH-like_DNA-bd_sf"/>
</dbReference>
<accession>A0A3N9P3Q9</accession>
<keyword evidence="2" id="KW-1185">Reference proteome</keyword>
<dbReference type="EMBL" id="RQPI01000007">
    <property type="protein sequence ID" value="RQW10841.1"/>
    <property type="molecule type" value="Genomic_DNA"/>
</dbReference>
<dbReference type="Proteomes" id="UP000282529">
    <property type="component" value="Unassembled WGS sequence"/>
</dbReference>
<proteinExistence type="predicted"/>
<reference evidence="1 2" key="1">
    <citation type="submission" date="2018-11" db="EMBL/GenBank/DDBJ databases">
        <title>Genome sequence of strain 7197.</title>
        <authorList>
            <person name="Gao J."/>
            <person name="Sun J."/>
        </authorList>
    </citation>
    <scope>NUCLEOTIDE SEQUENCE [LARGE SCALE GENOMIC DNA]</scope>
    <source>
        <strain evidence="1 2">7197</strain>
    </source>
</reference>
<dbReference type="AlphaFoldDB" id="A0A3N9P3Q9"/>
<evidence type="ECO:0000313" key="2">
    <source>
        <dbReference type="Proteomes" id="UP000282529"/>
    </source>
</evidence>
<name>A0A3N9P3Q9_9BACL</name>
<evidence type="ECO:0000313" key="1">
    <source>
        <dbReference type="EMBL" id="RQW10841.1"/>
    </source>
</evidence>
<sequence>MEQRDRVARRKAPKLKIKEIVIILYLSEQGTEYSHKDLQTLLSLNFRELDNLVQKLIDNEYIKYTSYGGYIVTGKGESFLSQYNLSDFSVIGSLKDDHRYINMKPNFLDLYIPKDFKFKI</sequence>
<dbReference type="OrthoDB" id="2354672at2"/>
<protein>
    <submittedName>
        <fullName evidence="1">Uncharacterized protein</fullName>
    </submittedName>
</protein>
<dbReference type="SUPFAM" id="SSF46785">
    <property type="entry name" value="Winged helix' DNA-binding domain"/>
    <property type="match status" value="1"/>
</dbReference>
<organism evidence="1 2">
    <name type="scientific">Paenibacillus rhizophilus</name>
    <dbReference type="NCBI Taxonomy" id="1850366"/>
    <lineage>
        <taxon>Bacteria</taxon>
        <taxon>Bacillati</taxon>
        <taxon>Bacillota</taxon>
        <taxon>Bacilli</taxon>
        <taxon>Bacillales</taxon>
        <taxon>Paenibacillaceae</taxon>
        <taxon>Paenibacillus</taxon>
    </lineage>
</organism>